<dbReference type="InterPro" id="IPR011604">
    <property type="entry name" value="PDDEXK-like_dom_sf"/>
</dbReference>
<dbReference type="InterPro" id="IPR014016">
    <property type="entry name" value="UvrD-like_ATP-bd"/>
</dbReference>
<evidence type="ECO:0000256" key="4">
    <source>
        <dbReference type="ARBA" id="ARBA00022801"/>
    </source>
</evidence>
<dbReference type="RefSeq" id="WP_013780148.1">
    <property type="nucleotide sequence ID" value="NC_015520.1"/>
</dbReference>
<dbReference type="GO" id="GO:0043138">
    <property type="term" value="F:3'-5' DNA helicase activity"/>
    <property type="evidence" value="ECO:0007669"/>
    <property type="project" value="UniProtKB-EC"/>
</dbReference>
<evidence type="ECO:0000313" key="18">
    <source>
        <dbReference type="Proteomes" id="UP000008457"/>
    </source>
</evidence>
<reference evidence="18" key="1">
    <citation type="submission" date="2010-11" db="EMBL/GenBank/DDBJ databases">
        <title>The complete genome of Mahella australiensis DSM 15567.</title>
        <authorList>
            <consortium name="US DOE Joint Genome Institute (JGI-PGF)"/>
            <person name="Lucas S."/>
            <person name="Copeland A."/>
            <person name="Lapidus A."/>
            <person name="Bruce D."/>
            <person name="Goodwin L."/>
            <person name="Pitluck S."/>
            <person name="Kyrpides N."/>
            <person name="Mavromatis K."/>
            <person name="Pagani I."/>
            <person name="Ivanova N."/>
            <person name="Teshima H."/>
            <person name="Brettin T."/>
            <person name="Detter J.C."/>
            <person name="Han C."/>
            <person name="Tapia R."/>
            <person name="Land M."/>
            <person name="Hauser L."/>
            <person name="Markowitz V."/>
            <person name="Cheng J.-F."/>
            <person name="Hugenholtz P."/>
            <person name="Woyke T."/>
            <person name="Wu D."/>
            <person name="Spring S."/>
            <person name="Pukall R."/>
            <person name="Steenblock K."/>
            <person name="Schneider S."/>
            <person name="Klenk H.-P."/>
            <person name="Eisen J.A."/>
        </authorList>
    </citation>
    <scope>NUCLEOTIDE SEQUENCE [LARGE SCALE GENOMIC DNA]</scope>
    <source>
        <strain evidence="18">DSM 15567 / CIP 107919 / 50-1 BON</strain>
    </source>
</reference>
<dbReference type="eggNOG" id="COG1074">
    <property type="taxonomic scope" value="Bacteria"/>
</dbReference>
<accession>F3ZYX0</accession>
<dbReference type="SUPFAM" id="SSF52980">
    <property type="entry name" value="Restriction endonuclease-like"/>
    <property type="match status" value="1"/>
</dbReference>
<comment type="catalytic activity">
    <reaction evidence="13">
        <text>ATP + H2O = ADP + phosphate + H(+)</text>
        <dbReference type="Rhea" id="RHEA:13065"/>
        <dbReference type="ChEBI" id="CHEBI:15377"/>
        <dbReference type="ChEBI" id="CHEBI:15378"/>
        <dbReference type="ChEBI" id="CHEBI:30616"/>
        <dbReference type="ChEBI" id="CHEBI:43474"/>
        <dbReference type="ChEBI" id="CHEBI:456216"/>
        <dbReference type="EC" id="5.6.2.4"/>
    </reaction>
</comment>
<dbReference type="Pfam" id="PF12705">
    <property type="entry name" value="PDDEXK_1"/>
    <property type="match status" value="1"/>
</dbReference>
<dbReference type="Gene3D" id="3.90.320.10">
    <property type="match status" value="1"/>
</dbReference>
<feature type="binding site" evidence="14">
    <location>
        <begin position="22"/>
        <end position="29"/>
    </location>
    <ligand>
        <name>ATP</name>
        <dbReference type="ChEBI" id="CHEBI:30616"/>
    </ligand>
</feature>
<feature type="domain" description="UvrD-like helicase C-terminal" evidence="16">
    <location>
        <begin position="321"/>
        <end position="610"/>
    </location>
</feature>
<evidence type="ECO:0000256" key="3">
    <source>
        <dbReference type="ARBA" id="ARBA00022763"/>
    </source>
</evidence>
<keyword evidence="4 14" id="KW-0378">Hydrolase</keyword>
<dbReference type="AlphaFoldDB" id="F3ZYX0"/>
<dbReference type="HOGENOM" id="CLU_001114_1_3_9"/>
<dbReference type="CDD" id="cd17932">
    <property type="entry name" value="DEXQc_UvrD"/>
    <property type="match status" value="1"/>
</dbReference>
<sequence>MEYTDAQRTAVYTMDRDIAVTAGAGAGKTRVLVDRYIYILKERLANIDEIVAITFTERAAAEMSERIRKAADDEMKSGDKDYWSDVKERLTTAYISTIHSFCGRLLREHPVEAGVDPFFDVVSPAQADIWLDEAIAKAVADALEPTGAPDVRPLIMRYGFDKLCVNIKALYKQIRDCGFLIAEAAKNTDMGQPDAEAVIYILTASEENYSERKRVANSLDYEDMQRKAVELLQMPAMKDLYNHRFKFLMVDEGQDINYIQYRLIMSIAGNEGCRLFAVGDAKQSIYRFRGSQVELFDKIAEDISANGGRRLTMAENFRSVGGIIDFVNRRFDSLMDRYEAVKPARKDHGYISVEILPVDVKGSIDSRKQAEADALARRIAHMVERREAVIYDDASGTFRAPRYGDIAVLFQKRTHLLPFEDAFERYGIPYQEISGGSFYDCQEIKDMINVLTSIAHPSDIIALVGTLKAFFGVSDEALLVMANCGGIPYVLDDTDRLPDAYRMPISRAAGYMAKWRGMADTMNISDIVQLVLDDSGYEKRLASQRGGAHMISNVWKFCDMATSAAHSGMLIDEFLMRIRAMADTADEGEAPLELDGNDAVSIMTVHSAKGLEFPVAVIPDMSSMFRNDNPPMIFDVDKGIAIKPDGDSKGSKWQDIKDKLSKEQQQEYMRLMYVAFTRAKDRLILSSDDVDTTKQRQPSWWKWLKDSGILPAQNNPLPETAAALDGAEAPVKHDGIDQTVIIAEGIAPELVYRPVTPLITYMQCPRQYYYEYVLQLDSEWFATPDTGVIGGHAEGLSAVQIGDIVHSICEKLKKADEIDALIDEALNGLDASIQLRERIRNMVVSYAESPYFSGDTDEVKVELPFIMRLDENIVLVGRIDRMIIKDGHATIVDFKTGFVDADNIESISMEYMPQLAAYAMAARQVFGFVVDDAVIYYLEPNIAYKVDISPEAIDEARRRFVDAVKVIESAKGMDDFPPSYRHCGRCGYKICGN</sequence>
<dbReference type="OrthoDB" id="9810135at2"/>
<evidence type="ECO:0000256" key="7">
    <source>
        <dbReference type="ARBA" id="ARBA00022840"/>
    </source>
</evidence>
<dbReference type="PANTHER" id="PTHR11070">
    <property type="entry name" value="UVRD / RECB / PCRA DNA HELICASE FAMILY MEMBER"/>
    <property type="match status" value="1"/>
</dbReference>
<dbReference type="GO" id="GO:0000725">
    <property type="term" value="P:recombinational repair"/>
    <property type="evidence" value="ECO:0007669"/>
    <property type="project" value="TreeGrafter"/>
</dbReference>
<gene>
    <name evidence="17" type="ordered locus">Mahau_0502</name>
</gene>
<dbReference type="GO" id="GO:0005524">
    <property type="term" value="F:ATP binding"/>
    <property type="evidence" value="ECO:0007669"/>
    <property type="project" value="UniProtKB-UniRule"/>
</dbReference>
<keyword evidence="1" id="KW-0540">Nuclease</keyword>
<dbReference type="InterPro" id="IPR011335">
    <property type="entry name" value="Restrct_endonuc-II-like"/>
</dbReference>
<organism evidence="17 18">
    <name type="scientific">Mahella australiensis (strain DSM 15567 / CIP 107919 / 50-1 BON)</name>
    <dbReference type="NCBI Taxonomy" id="697281"/>
    <lineage>
        <taxon>Bacteria</taxon>
        <taxon>Bacillati</taxon>
        <taxon>Bacillota</taxon>
        <taxon>Clostridia</taxon>
        <taxon>Thermoanaerobacterales</taxon>
        <taxon>Thermoanaerobacterales Family IV. Incertae Sedis</taxon>
        <taxon>Mahella</taxon>
    </lineage>
</organism>
<dbReference type="EC" id="5.6.2.4" evidence="12"/>
<evidence type="ECO:0000256" key="1">
    <source>
        <dbReference type="ARBA" id="ARBA00022722"/>
    </source>
</evidence>
<evidence type="ECO:0000256" key="2">
    <source>
        <dbReference type="ARBA" id="ARBA00022741"/>
    </source>
</evidence>
<dbReference type="InterPro" id="IPR038726">
    <property type="entry name" value="PDDEXK_AddAB-type"/>
</dbReference>
<keyword evidence="7 14" id="KW-0067">ATP-binding</keyword>
<dbReference type="PANTHER" id="PTHR11070:SF48">
    <property type="entry name" value="ATP-DEPENDENT HELICASE_NUCLEASE SUBUNIT A"/>
    <property type="match status" value="1"/>
</dbReference>
<evidence type="ECO:0000259" key="16">
    <source>
        <dbReference type="PROSITE" id="PS51217"/>
    </source>
</evidence>
<dbReference type="GO" id="GO:0004527">
    <property type="term" value="F:exonuclease activity"/>
    <property type="evidence" value="ECO:0007669"/>
    <property type="project" value="UniProtKB-KW"/>
</dbReference>
<keyword evidence="18" id="KW-1185">Reference proteome</keyword>
<proteinExistence type="predicted"/>
<dbReference type="Proteomes" id="UP000008457">
    <property type="component" value="Chromosome"/>
</dbReference>
<reference evidence="17 18" key="2">
    <citation type="journal article" date="2011" name="Stand. Genomic Sci.">
        <title>Complete genome sequence of Mahella australiensis type strain (50-1 BON).</title>
        <authorList>
            <person name="Sikorski J."/>
            <person name="Teshima H."/>
            <person name="Nolan M."/>
            <person name="Lucas S."/>
            <person name="Hammon N."/>
            <person name="Deshpande S."/>
            <person name="Cheng J.F."/>
            <person name="Pitluck S."/>
            <person name="Liolios K."/>
            <person name="Pagani I."/>
            <person name="Ivanova N."/>
            <person name="Huntemann M."/>
            <person name="Mavromatis K."/>
            <person name="Ovchinikova G."/>
            <person name="Pati A."/>
            <person name="Tapia R."/>
            <person name="Han C."/>
            <person name="Goodwin L."/>
            <person name="Chen A."/>
            <person name="Palaniappan K."/>
            <person name="Land M."/>
            <person name="Hauser L."/>
            <person name="Ngatchou-Djao O.D."/>
            <person name="Rohde M."/>
            <person name="Pukall R."/>
            <person name="Spring S."/>
            <person name="Abt B."/>
            <person name="Goker M."/>
            <person name="Detter J.C."/>
            <person name="Woyke T."/>
            <person name="Bristow J."/>
            <person name="Markowitz V."/>
            <person name="Hugenholtz P."/>
            <person name="Eisen J.A."/>
            <person name="Kyrpides N.C."/>
            <person name="Klenk H.P."/>
            <person name="Lapidus A."/>
        </authorList>
    </citation>
    <scope>NUCLEOTIDE SEQUENCE [LARGE SCALE GENOMIC DNA]</scope>
    <source>
        <strain evidence="18">DSM 15567 / CIP 107919 / 50-1 BON</strain>
    </source>
</reference>
<evidence type="ECO:0000256" key="13">
    <source>
        <dbReference type="ARBA" id="ARBA00048988"/>
    </source>
</evidence>
<dbReference type="GO" id="GO:0033202">
    <property type="term" value="C:DNA helicase complex"/>
    <property type="evidence" value="ECO:0007669"/>
    <property type="project" value="TreeGrafter"/>
</dbReference>
<dbReference type="STRING" id="697281.Mahau_0502"/>
<dbReference type="InterPro" id="IPR014017">
    <property type="entry name" value="DNA_helicase_UvrD-like_C"/>
</dbReference>
<dbReference type="EMBL" id="CP002360">
    <property type="protein sequence ID" value="AEE95715.1"/>
    <property type="molecule type" value="Genomic_DNA"/>
</dbReference>
<dbReference type="InterPro" id="IPR027417">
    <property type="entry name" value="P-loop_NTPase"/>
</dbReference>
<keyword evidence="2 14" id="KW-0547">Nucleotide-binding</keyword>
<feature type="domain" description="UvrD-like helicase ATP-binding" evidence="15">
    <location>
        <begin position="1"/>
        <end position="320"/>
    </location>
</feature>
<evidence type="ECO:0000256" key="6">
    <source>
        <dbReference type="ARBA" id="ARBA00022839"/>
    </source>
</evidence>
<dbReference type="KEGG" id="mas:Mahau_0502"/>
<evidence type="ECO:0000256" key="11">
    <source>
        <dbReference type="ARBA" id="ARBA00034617"/>
    </source>
</evidence>
<evidence type="ECO:0000256" key="12">
    <source>
        <dbReference type="ARBA" id="ARBA00034808"/>
    </source>
</evidence>
<evidence type="ECO:0000256" key="5">
    <source>
        <dbReference type="ARBA" id="ARBA00022806"/>
    </source>
</evidence>
<keyword evidence="8" id="KW-0238">DNA-binding</keyword>
<dbReference type="SUPFAM" id="SSF52540">
    <property type="entry name" value="P-loop containing nucleoside triphosphate hydrolases"/>
    <property type="match status" value="1"/>
</dbReference>
<evidence type="ECO:0000259" key="15">
    <source>
        <dbReference type="PROSITE" id="PS51198"/>
    </source>
</evidence>
<dbReference type="GO" id="GO:0003677">
    <property type="term" value="F:DNA binding"/>
    <property type="evidence" value="ECO:0007669"/>
    <property type="project" value="UniProtKB-KW"/>
</dbReference>
<evidence type="ECO:0000256" key="8">
    <source>
        <dbReference type="ARBA" id="ARBA00023125"/>
    </source>
</evidence>
<dbReference type="Pfam" id="PF00580">
    <property type="entry name" value="UvrD-helicase"/>
    <property type="match status" value="1"/>
</dbReference>
<evidence type="ECO:0000256" key="14">
    <source>
        <dbReference type="PROSITE-ProRule" id="PRU00560"/>
    </source>
</evidence>
<dbReference type="Gene3D" id="3.40.50.300">
    <property type="entry name" value="P-loop containing nucleotide triphosphate hydrolases"/>
    <property type="match status" value="4"/>
</dbReference>
<dbReference type="Pfam" id="PF13361">
    <property type="entry name" value="UvrD_C"/>
    <property type="match status" value="2"/>
</dbReference>
<name>F3ZYX0_MAHA5</name>
<dbReference type="PROSITE" id="PS51198">
    <property type="entry name" value="UVRD_HELICASE_ATP_BIND"/>
    <property type="match status" value="1"/>
</dbReference>
<keyword evidence="9" id="KW-0234">DNA repair</keyword>
<keyword evidence="6" id="KW-0269">Exonuclease</keyword>
<dbReference type="GO" id="GO:0005829">
    <property type="term" value="C:cytosol"/>
    <property type="evidence" value="ECO:0007669"/>
    <property type="project" value="TreeGrafter"/>
</dbReference>
<dbReference type="PROSITE" id="PS51217">
    <property type="entry name" value="UVRD_HELICASE_CTER"/>
    <property type="match status" value="1"/>
</dbReference>
<keyword evidence="3" id="KW-0227">DNA damage</keyword>
<comment type="catalytic activity">
    <reaction evidence="11">
        <text>Couples ATP hydrolysis with the unwinding of duplex DNA by translocating in the 3'-5' direction.</text>
        <dbReference type="EC" id="5.6.2.4"/>
    </reaction>
</comment>
<evidence type="ECO:0000256" key="9">
    <source>
        <dbReference type="ARBA" id="ARBA00023204"/>
    </source>
</evidence>
<evidence type="ECO:0000256" key="10">
    <source>
        <dbReference type="ARBA" id="ARBA00023235"/>
    </source>
</evidence>
<dbReference type="InterPro" id="IPR000212">
    <property type="entry name" value="DNA_helicase_UvrD/REP"/>
</dbReference>
<keyword evidence="5 14" id="KW-0347">Helicase</keyword>
<keyword evidence="10" id="KW-0413">Isomerase</keyword>
<evidence type="ECO:0000313" key="17">
    <source>
        <dbReference type="EMBL" id="AEE95715.1"/>
    </source>
</evidence>
<protein>
    <recommendedName>
        <fullName evidence="12">DNA 3'-5' helicase</fullName>
        <ecNumber evidence="12">5.6.2.4</ecNumber>
    </recommendedName>
</protein>
<dbReference type="Gene3D" id="1.10.486.10">
    <property type="entry name" value="PCRA, domain 4"/>
    <property type="match status" value="1"/>
</dbReference>